<dbReference type="RefSeq" id="WP_099436108.1">
    <property type="nucleotide sequence ID" value="NZ_CP138348.1"/>
</dbReference>
<accession>A0AAF0ZC36</accession>
<dbReference type="AlphaFoldDB" id="A0AAF0ZC36"/>
<gene>
    <name evidence="1" type="ORF">SAY89_08455</name>
</gene>
<proteinExistence type="predicted"/>
<evidence type="ECO:0000313" key="1">
    <source>
        <dbReference type="EMBL" id="WPF90286.1"/>
    </source>
</evidence>
<protein>
    <submittedName>
        <fullName evidence="1">Uncharacterized protein</fullName>
    </submittedName>
</protein>
<dbReference type="EMBL" id="CP138348">
    <property type="protein sequence ID" value="WPF90286.1"/>
    <property type="molecule type" value="Genomic_DNA"/>
</dbReference>
<reference evidence="1" key="1">
    <citation type="submission" date="2023-11" db="EMBL/GenBank/DDBJ databases">
        <title>Genome sequence of Cyanobacterium aponinum BCRC AL20115.</title>
        <authorList>
            <person name="Chang H.-Y."/>
            <person name="Lin K.-M."/>
            <person name="Hsueh H.-T."/>
            <person name="Chu H.-A."/>
            <person name="Kuo C.-H."/>
        </authorList>
    </citation>
    <scope>NUCLEOTIDE SEQUENCE</scope>
    <source>
        <strain evidence="1">AL20115</strain>
    </source>
</reference>
<name>A0AAF0ZC36_9CHRO</name>
<organism evidence="1">
    <name type="scientific">Cyanobacterium aponinum AL20115</name>
    <dbReference type="NCBI Taxonomy" id="3090662"/>
    <lineage>
        <taxon>Bacteria</taxon>
        <taxon>Bacillati</taxon>
        <taxon>Cyanobacteriota</taxon>
        <taxon>Cyanophyceae</taxon>
        <taxon>Oscillatoriophycideae</taxon>
        <taxon>Chroococcales</taxon>
        <taxon>Geminocystaceae</taxon>
        <taxon>Cyanobacterium</taxon>
    </lineage>
</organism>
<sequence>MVLRLYASIIDSAIELSGNAIMTDIKGNGFIYYWNPNGKVEVTGRMTVRIKAIDEYDNPTAKLLDLQIKL</sequence>